<gene>
    <name evidence="1" type="ORF">SAMN04489760_13330</name>
</gene>
<keyword evidence="2" id="KW-1185">Reference proteome</keyword>
<sequence>MIGNLDTSEKLRLTREEKKSIRVTFKNNYFMATYGENNAAFGRYCSSEEMLKDFELHQIHRADFDPIAHYLYKRGDGFLLACIDRDL</sequence>
<evidence type="ECO:0000313" key="1">
    <source>
        <dbReference type="EMBL" id="SEM67679.1"/>
    </source>
</evidence>
<dbReference type="EMBL" id="FOBS01000033">
    <property type="protein sequence ID" value="SEM67679.1"/>
    <property type="molecule type" value="Genomic_DNA"/>
</dbReference>
<dbReference type="RefSeq" id="WP_139198413.1">
    <property type="nucleotide sequence ID" value="NZ_FOBS01000033.1"/>
</dbReference>
<proteinExistence type="predicted"/>
<dbReference type="AlphaFoldDB" id="A0A1H8AD13"/>
<accession>A0A1H8AD13</accession>
<reference evidence="1 2" key="1">
    <citation type="submission" date="2016-10" db="EMBL/GenBank/DDBJ databases">
        <authorList>
            <person name="de Groot N.N."/>
        </authorList>
    </citation>
    <scope>NUCLEOTIDE SEQUENCE [LARGE SCALE GENOMIC DNA]</scope>
    <source>
        <strain evidence="1 2">DSM 8423</strain>
    </source>
</reference>
<protein>
    <submittedName>
        <fullName evidence="1">Uncharacterized protein</fullName>
    </submittedName>
</protein>
<evidence type="ECO:0000313" key="2">
    <source>
        <dbReference type="Proteomes" id="UP000198744"/>
    </source>
</evidence>
<name>A0A1H8AD13_9BACT</name>
<organism evidence="1 2">
    <name type="scientific">Syntrophus gentianae</name>
    <dbReference type="NCBI Taxonomy" id="43775"/>
    <lineage>
        <taxon>Bacteria</taxon>
        <taxon>Pseudomonadati</taxon>
        <taxon>Thermodesulfobacteriota</taxon>
        <taxon>Syntrophia</taxon>
        <taxon>Syntrophales</taxon>
        <taxon>Syntrophaceae</taxon>
        <taxon>Syntrophus</taxon>
    </lineage>
</organism>
<dbReference type="Proteomes" id="UP000198744">
    <property type="component" value="Unassembled WGS sequence"/>
</dbReference>